<dbReference type="SUPFAM" id="SSF53850">
    <property type="entry name" value="Periplasmic binding protein-like II"/>
    <property type="match status" value="1"/>
</dbReference>
<proteinExistence type="inferred from homology"/>
<gene>
    <name evidence="6" type="ORF">GCM10020366_59730</name>
</gene>
<organism evidence="6 7">
    <name type="scientific">Saccharopolyspora gregorii</name>
    <dbReference type="NCBI Taxonomy" id="33914"/>
    <lineage>
        <taxon>Bacteria</taxon>
        <taxon>Bacillati</taxon>
        <taxon>Actinomycetota</taxon>
        <taxon>Actinomycetes</taxon>
        <taxon>Pseudonocardiales</taxon>
        <taxon>Pseudonocardiaceae</taxon>
        <taxon>Saccharopolyspora</taxon>
    </lineage>
</organism>
<name>A0ABP6RZS5_9PSEU</name>
<accession>A0ABP6RZS5</accession>
<keyword evidence="7" id="KW-1185">Reference proteome</keyword>
<sequence>MNLERLRLLHAVATEGSVAKAAATLVVTPSAASQQLAKLEKETGQRLLARDGRGVRLTDAGHRLVDHAKRILALVEEARADLEEHRGRVYGTLAVASFATAARGLLPEVMARMAARHPELCVELREQDPGESIPAVARGAVDVALVQDWATEPLVVPDGLATTALFDDQVDVALPAEHPSAGREQIDLDEVAGQRWISWPSGSICHAWLLHTLRSRGVEPLIAHTVAEHSTQLALVAAGQGIGIIPRLGRGRLPGGVRVVPVRPALSRRVHVVWRTGAGRRPAIRAVLDVLTTTPPG</sequence>
<dbReference type="PANTHER" id="PTHR30346">
    <property type="entry name" value="TRANSCRIPTIONAL DUAL REGULATOR HCAR-RELATED"/>
    <property type="match status" value="1"/>
</dbReference>
<evidence type="ECO:0000313" key="6">
    <source>
        <dbReference type="EMBL" id="GAA3364324.1"/>
    </source>
</evidence>
<dbReference type="RefSeq" id="WP_344930854.1">
    <property type="nucleotide sequence ID" value="NZ_BAAAYK010000038.1"/>
</dbReference>
<feature type="domain" description="HTH lysR-type" evidence="5">
    <location>
        <begin position="1"/>
        <end position="58"/>
    </location>
</feature>
<dbReference type="InterPro" id="IPR000847">
    <property type="entry name" value="LysR_HTH_N"/>
</dbReference>
<comment type="caution">
    <text evidence="6">The sequence shown here is derived from an EMBL/GenBank/DDBJ whole genome shotgun (WGS) entry which is preliminary data.</text>
</comment>
<evidence type="ECO:0000256" key="2">
    <source>
        <dbReference type="ARBA" id="ARBA00023015"/>
    </source>
</evidence>
<dbReference type="InterPro" id="IPR005119">
    <property type="entry name" value="LysR_subst-bd"/>
</dbReference>
<comment type="similarity">
    <text evidence="1">Belongs to the LysR transcriptional regulatory family.</text>
</comment>
<reference evidence="7" key="1">
    <citation type="journal article" date="2019" name="Int. J. Syst. Evol. Microbiol.">
        <title>The Global Catalogue of Microorganisms (GCM) 10K type strain sequencing project: providing services to taxonomists for standard genome sequencing and annotation.</title>
        <authorList>
            <consortium name="The Broad Institute Genomics Platform"/>
            <consortium name="The Broad Institute Genome Sequencing Center for Infectious Disease"/>
            <person name="Wu L."/>
            <person name="Ma J."/>
        </authorList>
    </citation>
    <scope>NUCLEOTIDE SEQUENCE [LARGE SCALE GENOMIC DNA]</scope>
    <source>
        <strain evidence="7">JCM 9687</strain>
    </source>
</reference>
<keyword evidence="2" id="KW-0805">Transcription regulation</keyword>
<dbReference type="PANTHER" id="PTHR30346:SF29">
    <property type="entry name" value="LYSR SUBSTRATE-BINDING"/>
    <property type="match status" value="1"/>
</dbReference>
<dbReference type="Gene3D" id="3.40.190.10">
    <property type="entry name" value="Periplasmic binding protein-like II"/>
    <property type="match status" value="2"/>
</dbReference>
<evidence type="ECO:0000256" key="3">
    <source>
        <dbReference type="ARBA" id="ARBA00023125"/>
    </source>
</evidence>
<dbReference type="PROSITE" id="PS50931">
    <property type="entry name" value="HTH_LYSR"/>
    <property type="match status" value="1"/>
</dbReference>
<dbReference type="InterPro" id="IPR036390">
    <property type="entry name" value="WH_DNA-bd_sf"/>
</dbReference>
<dbReference type="Pfam" id="PF03466">
    <property type="entry name" value="LysR_substrate"/>
    <property type="match status" value="1"/>
</dbReference>
<evidence type="ECO:0000256" key="1">
    <source>
        <dbReference type="ARBA" id="ARBA00009437"/>
    </source>
</evidence>
<keyword evidence="4" id="KW-0804">Transcription</keyword>
<protein>
    <submittedName>
        <fullName evidence="6">LysR family transcriptional regulator</fullName>
    </submittedName>
</protein>
<keyword evidence="3" id="KW-0238">DNA-binding</keyword>
<dbReference type="Gene3D" id="1.10.10.10">
    <property type="entry name" value="Winged helix-like DNA-binding domain superfamily/Winged helix DNA-binding domain"/>
    <property type="match status" value="1"/>
</dbReference>
<evidence type="ECO:0000313" key="7">
    <source>
        <dbReference type="Proteomes" id="UP001500483"/>
    </source>
</evidence>
<evidence type="ECO:0000256" key="4">
    <source>
        <dbReference type="ARBA" id="ARBA00023163"/>
    </source>
</evidence>
<dbReference type="Pfam" id="PF00126">
    <property type="entry name" value="HTH_1"/>
    <property type="match status" value="1"/>
</dbReference>
<dbReference type="SUPFAM" id="SSF46785">
    <property type="entry name" value="Winged helix' DNA-binding domain"/>
    <property type="match status" value="1"/>
</dbReference>
<dbReference type="InterPro" id="IPR036388">
    <property type="entry name" value="WH-like_DNA-bd_sf"/>
</dbReference>
<evidence type="ECO:0000259" key="5">
    <source>
        <dbReference type="PROSITE" id="PS50931"/>
    </source>
</evidence>
<dbReference type="EMBL" id="BAAAYK010000038">
    <property type="protein sequence ID" value="GAA3364324.1"/>
    <property type="molecule type" value="Genomic_DNA"/>
</dbReference>
<dbReference type="CDD" id="cd08423">
    <property type="entry name" value="PBP2_LTTR_like_6"/>
    <property type="match status" value="1"/>
</dbReference>
<dbReference type="Proteomes" id="UP001500483">
    <property type="component" value="Unassembled WGS sequence"/>
</dbReference>